<dbReference type="SUPFAM" id="SSF56801">
    <property type="entry name" value="Acetyl-CoA synthetase-like"/>
    <property type="match status" value="1"/>
</dbReference>
<comment type="caution">
    <text evidence="2">The sequence shown here is derived from an EMBL/GenBank/DDBJ whole genome shotgun (WGS) entry which is preliminary data.</text>
</comment>
<dbReference type="GO" id="GO:0044550">
    <property type="term" value="P:secondary metabolite biosynthetic process"/>
    <property type="evidence" value="ECO:0007669"/>
    <property type="project" value="TreeGrafter"/>
</dbReference>
<evidence type="ECO:0000313" key="3">
    <source>
        <dbReference type="Proteomes" id="UP000563426"/>
    </source>
</evidence>
<keyword evidence="3" id="KW-1185">Reference proteome</keyword>
<dbReference type="GO" id="GO:0031177">
    <property type="term" value="F:phosphopantetheine binding"/>
    <property type="evidence" value="ECO:0007669"/>
    <property type="project" value="TreeGrafter"/>
</dbReference>
<sequence length="144" mass="15727">ALLYGGKLVGVPYGVSRSPWDFHRLLQTEGVTVLNQTPSAFRQLVALEETLGTGLEEELALRLVIFGGEALDPVSLKPWFERHGDEVPALVNMYGITETTVHVTKRRMRGPDAESASSVIGEAIGDLRLYVLDGRMEPVPRGVA</sequence>
<gene>
    <name evidence="2" type="ORF">HMI49_42655</name>
</gene>
<reference evidence="2 3" key="1">
    <citation type="submission" date="2020-05" db="EMBL/GenBank/DDBJ databases">
        <authorList>
            <person name="Whitworth D."/>
        </authorList>
    </citation>
    <scope>NUCLEOTIDE SEQUENCE [LARGE SCALE GENOMIC DNA]</scope>
    <source>
        <strain evidence="2 3">AB043B</strain>
    </source>
</reference>
<dbReference type="Gene3D" id="3.40.50.980">
    <property type="match status" value="1"/>
</dbReference>
<dbReference type="Pfam" id="PF00501">
    <property type="entry name" value="AMP-binding"/>
    <property type="match status" value="1"/>
</dbReference>
<feature type="non-terminal residue" evidence="2">
    <location>
        <position position="144"/>
    </location>
</feature>
<dbReference type="Proteomes" id="UP000563426">
    <property type="component" value="Unassembled WGS sequence"/>
</dbReference>
<accession>A0A7Y4NWA5</accession>
<dbReference type="PANTHER" id="PTHR45527">
    <property type="entry name" value="NONRIBOSOMAL PEPTIDE SYNTHETASE"/>
    <property type="match status" value="1"/>
</dbReference>
<organism evidence="2 3">
    <name type="scientific">Corallococcus exercitus</name>
    <dbReference type="NCBI Taxonomy" id="2316736"/>
    <lineage>
        <taxon>Bacteria</taxon>
        <taxon>Pseudomonadati</taxon>
        <taxon>Myxococcota</taxon>
        <taxon>Myxococcia</taxon>
        <taxon>Myxococcales</taxon>
        <taxon>Cystobacterineae</taxon>
        <taxon>Myxococcaceae</taxon>
        <taxon>Corallococcus</taxon>
    </lineage>
</organism>
<dbReference type="GO" id="GO:0043041">
    <property type="term" value="P:amino acid activation for nonribosomal peptide biosynthetic process"/>
    <property type="evidence" value="ECO:0007669"/>
    <property type="project" value="TreeGrafter"/>
</dbReference>
<dbReference type="GO" id="GO:0005829">
    <property type="term" value="C:cytosol"/>
    <property type="evidence" value="ECO:0007669"/>
    <property type="project" value="TreeGrafter"/>
</dbReference>
<feature type="non-terminal residue" evidence="2">
    <location>
        <position position="1"/>
    </location>
</feature>
<dbReference type="PANTHER" id="PTHR45527:SF14">
    <property type="entry name" value="PLIPASTATIN SYNTHASE SUBUNIT B"/>
    <property type="match status" value="1"/>
</dbReference>
<dbReference type="EMBL" id="JABFJV010000670">
    <property type="protein sequence ID" value="NOK39875.1"/>
    <property type="molecule type" value="Genomic_DNA"/>
</dbReference>
<protein>
    <submittedName>
        <fullName evidence="2">AMP-binding protein</fullName>
    </submittedName>
</protein>
<dbReference type="AlphaFoldDB" id="A0A7Y4NWA5"/>
<dbReference type="RefSeq" id="WP_171439303.1">
    <property type="nucleotide sequence ID" value="NZ_JABFJV010000670.1"/>
</dbReference>
<name>A0A7Y4NWA5_9BACT</name>
<feature type="domain" description="AMP-dependent synthetase/ligase" evidence="1">
    <location>
        <begin position="1"/>
        <end position="143"/>
    </location>
</feature>
<proteinExistence type="predicted"/>
<evidence type="ECO:0000259" key="1">
    <source>
        <dbReference type="Pfam" id="PF00501"/>
    </source>
</evidence>
<dbReference type="InterPro" id="IPR000873">
    <property type="entry name" value="AMP-dep_synth/lig_dom"/>
</dbReference>
<evidence type="ECO:0000313" key="2">
    <source>
        <dbReference type="EMBL" id="NOK39875.1"/>
    </source>
</evidence>